<dbReference type="GeneID" id="113504307"/>
<protein>
    <submittedName>
        <fullName evidence="2">Uncharacterized protein LOC113504307</fullName>
    </submittedName>
</protein>
<gene>
    <name evidence="2" type="primary">LOC113504307</name>
</gene>
<evidence type="ECO:0000313" key="2">
    <source>
        <dbReference type="RefSeq" id="XP_026742365.1"/>
    </source>
</evidence>
<dbReference type="KEGG" id="tnl:113504307"/>
<organism evidence="1 2">
    <name type="scientific">Trichoplusia ni</name>
    <name type="common">Cabbage looper</name>
    <dbReference type="NCBI Taxonomy" id="7111"/>
    <lineage>
        <taxon>Eukaryota</taxon>
        <taxon>Metazoa</taxon>
        <taxon>Ecdysozoa</taxon>
        <taxon>Arthropoda</taxon>
        <taxon>Hexapoda</taxon>
        <taxon>Insecta</taxon>
        <taxon>Pterygota</taxon>
        <taxon>Neoptera</taxon>
        <taxon>Endopterygota</taxon>
        <taxon>Lepidoptera</taxon>
        <taxon>Glossata</taxon>
        <taxon>Ditrysia</taxon>
        <taxon>Noctuoidea</taxon>
        <taxon>Noctuidae</taxon>
        <taxon>Plusiinae</taxon>
        <taxon>Trichoplusia</taxon>
    </lineage>
</organism>
<dbReference type="RefSeq" id="XP_026742365.1">
    <property type="nucleotide sequence ID" value="XM_026886564.1"/>
</dbReference>
<accession>A0A7E5WNP3</accession>
<dbReference type="AlphaFoldDB" id="A0A7E5WNP3"/>
<sequence>MLLELWIDTLCGTVLKCLRSVGRGLGNLGHVLCLITMLSRHRVLEASSRFPNSFLIFASNFDFEMLCDYCQYRRRAGLPLPPLPIEEDQTFNYRLPNPTRSNSNMAPATPQPLSVDGLDIPTPPLSPFNAQRKLIKGPCPVPCKLPSNNCQFHKKSTKRNIATVGVPPSLLPPAGRAAQRSRSYIAFPG</sequence>
<keyword evidence="1" id="KW-1185">Reference proteome</keyword>
<name>A0A7E5WNP3_TRINI</name>
<dbReference type="InParanoid" id="A0A7E5WNP3"/>
<reference evidence="2" key="1">
    <citation type="submission" date="2025-08" db="UniProtKB">
        <authorList>
            <consortium name="RefSeq"/>
        </authorList>
    </citation>
    <scope>IDENTIFICATION</scope>
</reference>
<dbReference type="Proteomes" id="UP000322000">
    <property type="component" value="Chromosome 21"/>
</dbReference>
<evidence type="ECO:0000313" key="1">
    <source>
        <dbReference type="Proteomes" id="UP000322000"/>
    </source>
</evidence>
<proteinExistence type="predicted"/>